<accession>A0ABQ5BVH8</accession>
<sequence length="149" mass="17309">MYLNPNTFDVAYDRAYRDETKRIQSMVLKKQLAEVELFIMSESPLNDAIKGGWTYEMIEFYEASIAENKQNGNEFVKRMKVGDAMDDEVAMTDTSTQDEVKLLIYENRLSMCAVIETSLNKKIVNSACDDVFESWYWLTNSVDRKNVRV</sequence>
<reference evidence="1" key="1">
    <citation type="journal article" date="2022" name="Int. J. Mol. Sci.">
        <title>Draft Genome of Tanacetum Coccineum: Genomic Comparison of Closely Related Tanacetum-Family Plants.</title>
        <authorList>
            <person name="Yamashiro T."/>
            <person name="Shiraishi A."/>
            <person name="Nakayama K."/>
            <person name="Satake H."/>
        </authorList>
    </citation>
    <scope>NUCLEOTIDE SEQUENCE</scope>
</reference>
<keyword evidence="2" id="KW-1185">Reference proteome</keyword>
<gene>
    <name evidence="1" type="ORF">Tco_0875805</name>
</gene>
<name>A0ABQ5BVH8_9ASTR</name>
<proteinExistence type="predicted"/>
<dbReference type="EMBL" id="BQNB010013529">
    <property type="protein sequence ID" value="GJT17099.1"/>
    <property type="molecule type" value="Genomic_DNA"/>
</dbReference>
<comment type="caution">
    <text evidence="1">The sequence shown here is derived from an EMBL/GenBank/DDBJ whole genome shotgun (WGS) entry which is preliminary data.</text>
</comment>
<protein>
    <submittedName>
        <fullName evidence="1">Uncharacterized protein</fullName>
    </submittedName>
</protein>
<evidence type="ECO:0000313" key="1">
    <source>
        <dbReference type="EMBL" id="GJT17099.1"/>
    </source>
</evidence>
<organism evidence="1 2">
    <name type="scientific">Tanacetum coccineum</name>
    <dbReference type="NCBI Taxonomy" id="301880"/>
    <lineage>
        <taxon>Eukaryota</taxon>
        <taxon>Viridiplantae</taxon>
        <taxon>Streptophyta</taxon>
        <taxon>Embryophyta</taxon>
        <taxon>Tracheophyta</taxon>
        <taxon>Spermatophyta</taxon>
        <taxon>Magnoliopsida</taxon>
        <taxon>eudicotyledons</taxon>
        <taxon>Gunneridae</taxon>
        <taxon>Pentapetalae</taxon>
        <taxon>asterids</taxon>
        <taxon>campanulids</taxon>
        <taxon>Asterales</taxon>
        <taxon>Asteraceae</taxon>
        <taxon>Asteroideae</taxon>
        <taxon>Anthemideae</taxon>
        <taxon>Anthemidinae</taxon>
        <taxon>Tanacetum</taxon>
    </lineage>
</organism>
<reference evidence="1" key="2">
    <citation type="submission" date="2022-01" db="EMBL/GenBank/DDBJ databases">
        <authorList>
            <person name="Yamashiro T."/>
            <person name="Shiraishi A."/>
            <person name="Satake H."/>
            <person name="Nakayama K."/>
        </authorList>
    </citation>
    <scope>NUCLEOTIDE SEQUENCE</scope>
</reference>
<evidence type="ECO:0000313" key="2">
    <source>
        <dbReference type="Proteomes" id="UP001151760"/>
    </source>
</evidence>
<dbReference type="Proteomes" id="UP001151760">
    <property type="component" value="Unassembled WGS sequence"/>
</dbReference>